<evidence type="ECO:0000313" key="12">
    <source>
        <dbReference type="Proteomes" id="UP001477443"/>
    </source>
</evidence>
<dbReference type="InterPro" id="IPR027417">
    <property type="entry name" value="P-loop_NTPase"/>
</dbReference>
<dbReference type="Proteomes" id="UP001477443">
    <property type="component" value="Chromosome"/>
</dbReference>
<dbReference type="PROSITE" id="PS00211">
    <property type="entry name" value="ABC_TRANSPORTER_1"/>
    <property type="match status" value="1"/>
</dbReference>
<dbReference type="EMBL" id="CP148067">
    <property type="protein sequence ID" value="WXL29182.1"/>
    <property type="molecule type" value="Genomic_DNA"/>
</dbReference>
<dbReference type="PANTHER" id="PTHR43394">
    <property type="entry name" value="ATP-DEPENDENT PERMEASE MDL1, MITOCHONDRIAL"/>
    <property type="match status" value="1"/>
</dbReference>
<feature type="transmembrane region" description="Helical" evidence="8">
    <location>
        <begin position="253"/>
        <end position="277"/>
    </location>
</feature>
<accession>A0ABZ2RRU0</accession>
<dbReference type="SUPFAM" id="SSF52540">
    <property type="entry name" value="P-loop containing nucleoside triphosphate hydrolases"/>
    <property type="match status" value="1"/>
</dbReference>
<evidence type="ECO:0000256" key="5">
    <source>
        <dbReference type="ARBA" id="ARBA00022840"/>
    </source>
</evidence>
<dbReference type="InterPro" id="IPR039421">
    <property type="entry name" value="Type_1_exporter"/>
</dbReference>
<feature type="transmembrane region" description="Helical" evidence="8">
    <location>
        <begin position="152"/>
        <end position="172"/>
    </location>
</feature>
<keyword evidence="4" id="KW-0547">Nucleotide-binding</keyword>
<dbReference type="InterPro" id="IPR003439">
    <property type="entry name" value="ABC_transporter-like_ATP-bd"/>
</dbReference>
<organism evidence="11 12">
    <name type="scientific">Mycoplasmopsis felifaucium</name>
    <dbReference type="NCBI Taxonomy" id="35768"/>
    <lineage>
        <taxon>Bacteria</taxon>
        <taxon>Bacillati</taxon>
        <taxon>Mycoplasmatota</taxon>
        <taxon>Mycoplasmoidales</taxon>
        <taxon>Metamycoplasmataceae</taxon>
        <taxon>Mycoplasmopsis</taxon>
    </lineage>
</organism>
<dbReference type="Gene3D" id="3.40.50.300">
    <property type="entry name" value="P-loop containing nucleotide triphosphate hydrolases"/>
    <property type="match status" value="1"/>
</dbReference>
<dbReference type="InterPro" id="IPR036640">
    <property type="entry name" value="ABC1_TM_sf"/>
</dbReference>
<keyword evidence="7 8" id="KW-0472">Membrane</keyword>
<proteinExistence type="inferred from homology"/>
<feature type="domain" description="ABC transmembrane type-1" evidence="10">
    <location>
        <begin position="17"/>
        <end position="317"/>
    </location>
</feature>
<dbReference type="Pfam" id="PF00005">
    <property type="entry name" value="ABC_tran"/>
    <property type="match status" value="1"/>
</dbReference>
<feature type="transmembrane region" description="Helical" evidence="8">
    <location>
        <begin position="73"/>
        <end position="100"/>
    </location>
</feature>
<evidence type="ECO:0000256" key="7">
    <source>
        <dbReference type="ARBA" id="ARBA00023136"/>
    </source>
</evidence>
<dbReference type="Pfam" id="PF00664">
    <property type="entry name" value="ABC_membrane"/>
    <property type="match status" value="1"/>
</dbReference>
<keyword evidence="12" id="KW-1185">Reference proteome</keyword>
<dbReference type="GO" id="GO:0005524">
    <property type="term" value="F:ATP binding"/>
    <property type="evidence" value="ECO:0007669"/>
    <property type="project" value="UniProtKB-KW"/>
</dbReference>
<dbReference type="InterPro" id="IPR003593">
    <property type="entry name" value="AAA+_ATPase"/>
</dbReference>
<dbReference type="Gene3D" id="1.20.1560.10">
    <property type="entry name" value="ABC transporter type 1, transmembrane domain"/>
    <property type="match status" value="1"/>
</dbReference>
<evidence type="ECO:0000256" key="3">
    <source>
        <dbReference type="ARBA" id="ARBA00022692"/>
    </source>
</evidence>
<comment type="subcellular location">
    <subcellularLocation>
        <location evidence="1">Cell membrane</location>
        <topology evidence="1">Multi-pass membrane protein</topology>
    </subcellularLocation>
</comment>
<keyword evidence="3 8" id="KW-0812">Transmembrane</keyword>
<dbReference type="InterPro" id="IPR017871">
    <property type="entry name" value="ABC_transporter-like_CS"/>
</dbReference>
<gene>
    <name evidence="11" type="ORF">WG617_00825</name>
</gene>
<evidence type="ECO:0000256" key="6">
    <source>
        <dbReference type="ARBA" id="ARBA00022989"/>
    </source>
</evidence>
<evidence type="ECO:0000259" key="9">
    <source>
        <dbReference type="PROSITE" id="PS50893"/>
    </source>
</evidence>
<sequence length="592" mass="66364">MWKMLKMLPSKIKAMFLFGSFLVLIYVLLNIMLPNLIGAYIKLMLDENSMFELSFLDGRLVIGTFEHRKAVTVLTIIIVVQTLLTALLAFLSTTVIIYAAEMSSYFFRVKLFEKIQKLSLKNIADLKSESIITRVSNDIALFWEFLVNGTTIMIKSFFLIIGGVVFSILVSWKMALSIIAIIPVVIVLILVIGLTASPMLKRSQKIVEEVTKAVNENVSGIRVIKTFNLEEDRINKFKDINHRWFNISFKSNMIFTVAFPIFYMILNWLMIGIFAVAGKSAHNGTIDIATIANINVFIDYLFLIAGGILLLLTFLYSFFRARVAAGRVVEILSYKVDDLYVAEGKTLNSYDIEVNKLSYKYYESSPNYALVDVSVKLPFGKTLGVIGPTGSGKSTFVNLLMNNYVYSEGSIKIGNEELNSINTKNLHDSIGIVYQEALMYTGTIRSNLLWAKPDATDEEINEALENACAKEFISKFPDGLDHPVLQSGKNLSGGQKQRLSVARTLLRKPKILILDDSTSALDNITTKKVINNVKEKYNCSTIIVSQKIGAIKNADEILVLSNGGFVIGQGKHNDLMHSCEFYKQIHETQLEQ</sequence>
<dbReference type="PROSITE" id="PS50929">
    <property type="entry name" value="ABC_TM1F"/>
    <property type="match status" value="1"/>
</dbReference>
<dbReference type="PANTHER" id="PTHR43394:SF1">
    <property type="entry name" value="ATP-BINDING CASSETTE SUB-FAMILY B MEMBER 10, MITOCHONDRIAL"/>
    <property type="match status" value="1"/>
</dbReference>
<keyword evidence="6 8" id="KW-1133">Transmembrane helix</keyword>
<protein>
    <submittedName>
        <fullName evidence="11">ABC transporter ATP-binding protein</fullName>
    </submittedName>
</protein>
<evidence type="ECO:0000313" key="11">
    <source>
        <dbReference type="EMBL" id="WXL29182.1"/>
    </source>
</evidence>
<dbReference type="RefSeq" id="WP_338822793.1">
    <property type="nucleotide sequence ID" value="NZ_CP148067.1"/>
</dbReference>
<dbReference type="SMART" id="SM00382">
    <property type="entry name" value="AAA"/>
    <property type="match status" value="1"/>
</dbReference>
<dbReference type="InterPro" id="IPR011527">
    <property type="entry name" value="ABC1_TM_dom"/>
</dbReference>
<feature type="transmembrane region" description="Helical" evidence="8">
    <location>
        <begin position="178"/>
        <end position="196"/>
    </location>
</feature>
<keyword evidence="5 11" id="KW-0067">ATP-binding</keyword>
<evidence type="ECO:0000256" key="4">
    <source>
        <dbReference type="ARBA" id="ARBA00022741"/>
    </source>
</evidence>
<dbReference type="PROSITE" id="PS50893">
    <property type="entry name" value="ABC_TRANSPORTER_2"/>
    <property type="match status" value="1"/>
</dbReference>
<reference evidence="11" key="1">
    <citation type="submission" date="2024-03" db="EMBL/GenBank/DDBJ databases">
        <title>Complete genome sequence of Mycoplasma felifaucium Z921 isolated from the trachea of a cheetah.</title>
        <authorList>
            <person name="Spergser J."/>
        </authorList>
    </citation>
    <scope>NUCLEOTIDE SEQUENCE [LARGE SCALE GENOMIC DNA]</scope>
    <source>
        <strain evidence="11">Z921</strain>
    </source>
</reference>
<evidence type="ECO:0000256" key="8">
    <source>
        <dbReference type="SAM" id="Phobius"/>
    </source>
</evidence>
<feature type="domain" description="ABC transporter" evidence="9">
    <location>
        <begin position="352"/>
        <end position="588"/>
    </location>
</feature>
<dbReference type="SUPFAM" id="SSF90123">
    <property type="entry name" value="ABC transporter transmembrane region"/>
    <property type="match status" value="1"/>
</dbReference>
<evidence type="ECO:0000259" key="10">
    <source>
        <dbReference type="PROSITE" id="PS50929"/>
    </source>
</evidence>
<evidence type="ECO:0000256" key="2">
    <source>
        <dbReference type="ARBA" id="ARBA00005417"/>
    </source>
</evidence>
<comment type="similarity">
    <text evidence="2">Belongs to the ABC transporter superfamily.</text>
</comment>
<feature type="transmembrane region" description="Helical" evidence="8">
    <location>
        <begin position="297"/>
        <end position="319"/>
    </location>
</feature>
<name>A0ABZ2RRU0_9BACT</name>
<evidence type="ECO:0000256" key="1">
    <source>
        <dbReference type="ARBA" id="ARBA00004651"/>
    </source>
</evidence>